<dbReference type="InterPro" id="IPR010664">
    <property type="entry name" value="LipoPS_assembly_LptC-rel"/>
</dbReference>
<evidence type="ECO:0000313" key="7">
    <source>
        <dbReference type="EMBL" id="OOZ40874.1"/>
    </source>
</evidence>
<dbReference type="GO" id="GO:0017089">
    <property type="term" value="F:glycolipid transfer activity"/>
    <property type="evidence" value="ECO:0007669"/>
    <property type="project" value="TreeGrafter"/>
</dbReference>
<dbReference type="Proteomes" id="UP000191110">
    <property type="component" value="Unassembled WGS sequence"/>
</dbReference>
<dbReference type="Pfam" id="PF06835">
    <property type="entry name" value="LptC"/>
    <property type="match status" value="1"/>
</dbReference>
<evidence type="ECO:0000256" key="5">
    <source>
        <dbReference type="ARBA" id="ARBA00023136"/>
    </source>
</evidence>
<dbReference type="GO" id="GO:0015221">
    <property type="term" value="F:lipopolysaccharide transmembrane transporter activity"/>
    <property type="evidence" value="ECO:0007669"/>
    <property type="project" value="InterPro"/>
</dbReference>
<evidence type="ECO:0000256" key="3">
    <source>
        <dbReference type="ARBA" id="ARBA00022692"/>
    </source>
</evidence>
<organism evidence="7 8">
    <name type="scientific">Solemya pervernicosa gill symbiont</name>
    <dbReference type="NCBI Taxonomy" id="642797"/>
    <lineage>
        <taxon>Bacteria</taxon>
        <taxon>Pseudomonadati</taxon>
        <taxon>Pseudomonadota</taxon>
        <taxon>Gammaproteobacteria</taxon>
        <taxon>sulfur-oxidizing symbionts</taxon>
    </lineage>
</organism>
<gene>
    <name evidence="7" type="ORF">BOW53_05945</name>
</gene>
<protein>
    <submittedName>
        <fullName evidence="7">LPS export ABC transporter periplasmic protein LptC</fullName>
    </submittedName>
</protein>
<dbReference type="NCBIfam" id="TIGR04409">
    <property type="entry name" value="LptC_YrbK"/>
    <property type="match status" value="1"/>
</dbReference>
<dbReference type="RefSeq" id="WP_078483172.1">
    <property type="nucleotide sequence ID" value="NZ_MPRL01000016.1"/>
</dbReference>
<dbReference type="GO" id="GO:0030288">
    <property type="term" value="C:outer membrane-bounded periplasmic space"/>
    <property type="evidence" value="ECO:0007669"/>
    <property type="project" value="TreeGrafter"/>
</dbReference>
<dbReference type="EMBL" id="MPRL01000016">
    <property type="protein sequence ID" value="OOZ40874.1"/>
    <property type="molecule type" value="Genomic_DNA"/>
</dbReference>
<sequence>MDVRVLIPMLIFALLAVSSGWLLYRSSYDGDIDRGARHTPDFFLENFNLTSMDSEGQPHHILSGTALRHYGDDDSSEIDQPRLKLVGKTRPQWSASAGKAHIAPDGAEIRLEQDVLLQRSSPEQESLKIESSSITLWPDQERAATDQPIKLTSDTRTVTATGLRSNWATGQHTLLSNVRGRYAQN</sequence>
<evidence type="ECO:0000256" key="1">
    <source>
        <dbReference type="ARBA" id="ARBA00022475"/>
    </source>
</evidence>
<keyword evidence="5 6" id="KW-0472">Membrane</keyword>
<accession>A0A1T2L760</accession>
<dbReference type="GO" id="GO:0005886">
    <property type="term" value="C:plasma membrane"/>
    <property type="evidence" value="ECO:0007669"/>
    <property type="project" value="InterPro"/>
</dbReference>
<proteinExistence type="predicted"/>
<evidence type="ECO:0000256" key="4">
    <source>
        <dbReference type="ARBA" id="ARBA00022989"/>
    </source>
</evidence>
<evidence type="ECO:0000256" key="2">
    <source>
        <dbReference type="ARBA" id="ARBA00022519"/>
    </source>
</evidence>
<feature type="transmembrane region" description="Helical" evidence="6">
    <location>
        <begin position="6"/>
        <end position="24"/>
    </location>
</feature>
<dbReference type="InterPro" id="IPR026265">
    <property type="entry name" value="LptC"/>
</dbReference>
<evidence type="ECO:0000256" key="6">
    <source>
        <dbReference type="SAM" id="Phobius"/>
    </source>
</evidence>
<dbReference type="Gene3D" id="2.60.450.10">
    <property type="entry name" value="Lipopolysaccharide (LPS) transport protein A like domain"/>
    <property type="match status" value="1"/>
</dbReference>
<dbReference type="OrthoDB" id="5973594at2"/>
<keyword evidence="2" id="KW-0997">Cell inner membrane</keyword>
<keyword evidence="4 6" id="KW-1133">Transmembrane helix</keyword>
<dbReference type="PANTHER" id="PTHR37481:SF1">
    <property type="entry name" value="LIPOPOLYSACCHARIDE EXPORT SYSTEM PROTEIN LPTC"/>
    <property type="match status" value="1"/>
</dbReference>
<dbReference type="PANTHER" id="PTHR37481">
    <property type="entry name" value="LIPOPOLYSACCHARIDE EXPORT SYSTEM PROTEIN LPTC"/>
    <property type="match status" value="1"/>
</dbReference>
<keyword evidence="3 6" id="KW-0812">Transmembrane</keyword>
<dbReference type="AlphaFoldDB" id="A0A1T2L760"/>
<reference evidence="7 8" key="1">
    <citation type="submission" date="2016-11" db="EMBL/GenBank/DDBJ databases">
        <title>Mixed transmission modes and dynamic genome evolution in an obligate animal-bacterial symbiosis.</title>
        <authorList>
            <person name="Russell S.L."/>
            <person name="Corbett-Detig R.B."/>
            <person name="Cavanaugh C.M."/>
        </authorList>
    </citation>
    <scope>NUCLEOTIDE SEQUENCE [LARGE SCALE GENOMIC DNA]</scope>
    <source>
        <strain evidence="7">Sveles-Q1</strain>
    </source>
</reference>
<name>A0A1T2L760_9GAMM</name>
<comment type="caution">
    <text evidence="7">The sequence shown here is derived from an EMBL/GenBank/DDBJ whole genome shotgun (WGS) entry which is preliminary data.</text>
</comment>
<keyword evidence="1" id="KW-1003">Cell membrane</keyword>
<dbReference type="InterPro" id="IPR052363">
    <property type="entry name" value="LPS_export_LptC"/>
</dbReference>
<keyword evidence="8" id="KW-1185">Reference proteome</keyword>
<evidence type="ECO:0000313" key="8">
    <source>
        <dbReference type="Proteomes" id="UP000191110"/>
    </source>
</evidence>